<reference evidence="3 6" key="2">
    <citation type="journal article" date="2019" name="Emerg. Microbes Infect.">
        <title>Comprehensive subspecies identification of 175 nontuberculous mycobacteria species based on 7547 genomic profiles.</title>
        <authorList>
            <person name="Matsumoto Y."/>
            <person name="Kinjo T."/>
            <person name="Motooka D."/>
            <person name="Nabeya D."/>
            <person name="Jung N."/>
            <person name="Uechi K."/>
            <person name="Horii T."/>
            <person name="Iida T."/>
            <person name="Fujita J."/>
            <person name="Nakamura S."/>
        </authorList>
    </citation>
    <scope>NUCLEOTIDE SEQUENCE [LARGE SCALE GENOMIC DNA]</scope>
    <source>
        <strain evidence="3 6">JCM 16367</strain>
    </source>
</reference>
<dbReference type="Proteomes" id="UP000466894">
    <property type="component" value="Chromosome"/>
</dbReference>
<evidence type="ECO:0000313" key="3">
    <source>
        <dbReference type="EMBL" id="BBY08719.1"/>
    </source>
</evidence>
<keyword evidence="5" id="KW-1185">Reference proteome</keyword>
<dbReference type="OrthoDB" id="4382032at2"/>
<feature type="signal peptide" evidence="1">
    <location>
        <begin position="1"/>
        <end position="22"/>
    </location>
</feature>
<evidence type="ECO:0000313" key="4">
    <source>
        <dbReference type="EMBL" id="ORB10962.1"/>
    </source>
</evidence>
<dbReference type="AlphaFoldDB" id="A0A7I7PJK7"/>
<name>A0A7I7PJK7_9MYCO</name>
<protein>
    <recommendedName>
        <fullName evidence="2">DUF732 domain-containing protein</fullName>
    </recommendedName>
</protein>
<feature type="chain" id="PRO_5044657911" description="DUF732 domain-containing protein" evidence="1">
    <location>
        <begin position="23"/>
        <end position="110"/>
    </location>
</feature>
<dbReference type="Pfam" id="PF05305">
    <property type="entry name" value="DUF732"/>
    <property type="match status" value="1"/>
</dbReference>
<accession>A0A7I7PJK7</accession>
<gene>
    <name evidence="4" type="ORF">BST37_21620</name>
    <name evidence="3" type="ORF">MNVI_40370</name>
</gene>
<dbReference type="KEGG" id="mnv:MNVI_40370"/>
<evidence type="ECO:0000313" key="6">
    <source>
        <dbReference type="Proteomes" id="UP000466894"/>
    </source>
</evidence>
<sequence length="110" mass="10988">MRVLLLISSVAAVIVLAVPAHADPSGDDATFLASLNQAGITYTNPDRAIGAGKAVCDQLANGAKAPDLVKQLTDVNPGFTGNGAIKFAGIAASVYCPDQLQSGSSSSDSG</sequence>
<keyword evidence="1" id="KW-0732">Signal</keyword>
<feature type="domain" description="DUF732" evidence="2">
    <location>
        <begin position="27"/>
        <end position="98"/>
    </location>
</feature>
<evidence type="ECO:0000313" key="5">
    <source>
        <dbReference type="Proteomes" id="UP000192374"/>
    </source>
</evidence>
<dbReference type="EMBL" id="MVIC01000072">
    <property type="protein sequence ID" value="ORB10962.1"/>
    <property type="molecule type" value="Genomic_DNA"/>
</dbReference>
<proteinExistence type="predicted"/>
<evidence type="ECO:0000256" key="1">
    <source>
        <dbReference type="SAM" id="SignalP"/>
    </source>
</evidence>
<dbReference type="InterPro" id="IPR007969">
    <property type="entry name" value="DUF732"/>
</dbReference>
<dbReference type="EMBL" id="AP022583">
    <property type="protein sequence ID" value="BBY08719.1"/>
    <property type="molecule type" value="Genomic_DNA"/>
</dbReference>
<organism evidence="3 6">
    <name type="scientific">Mycobacterium noviomagense</name>
    <dbReference type="NCBI Taxonomy" id="459858"/>
    <lineage>
        <taxon>Bacteria</taxon>
        <taxon>Bacillati</taxon>
        <taxon>Actinomycetota</taxon>
        <taxon>Actinomycetes</taxon>
        <taxon>Mycobacteriales</taxon>
        <taxon>Mycobacteriaceae</taxon>
        <taxon>Mycobacterium</taxon>
    </lineage>
</organism>
<dbReference type="Proteomes" id="UP000192374">
    <property type="component" value="Unassembled WGS sequence"/>
</dbReference>
<evidence type="ECO:0000259" key="2">
    <source>
        <dbReference type="Pfam" id="PF05305"/>
    </source>
</evidence>
<reference evidence="3" key="3">
    <citation type="submission" date="2020-02" db="EMBL/GenBank/DDBJ databases">
        <authorList>
            <person name="Matsumoto Y."/>
            <person name="Motooka D."/>
            <person name="Nakamura S."/>
        </authorList>
    </citation>
    <scope>NUCLEOTIDE SEQUENCE</scope>
    <source>
        <strain evidence="3">JCM 16367</strain>
    </source>
</reference>
<reference evidence="4 5" key="1">
    <citation type="submission" date="2017-02" db="EMBL/GenBank/DDBJ databases">
        <title>The new phylogeny of genus Mycobacterium.</title>
        <authorList>
            <person name="Tortoli E."/>
            <person name="Trovato A."/>
            <person name="Cirillo D.M."/>
        </authorList>
    </citation>
    <scope>NUCLEOTIDE SEQUENCE [LARGE SCALE GENOMIC DNA]</scope>
    <source>
        <strain evidence="4 5">DSM 45145</strain>
    </source>
</reference>